<dbReference type="GO" id="GO:0016989">
    <property type="term" value="F:sigma factor antagonist activity"/>
    <property type="evidence" value="ECO:0007669"/>
    <property type="project" value="TreeGrafter"/>
</dbReference>
<comment type="subcellular location">
    <subcellularLocation>
        <location evidence="2">Cell membrane</location>
    </subcellularLocation>
    <subcellularLocation>
        <location evidence="1">Membrane</location>
        <topology evidence="1">Single-pass membrane protein</topology>
    </subcellularLocation>
</comment>
<keyword evidence="4 12" id="KW-0812">Transmembrane</keyword>
<evidence type="ECO:0000256" key="11">
    <source>
        <dbReference type="SAM" id="Coils"/>
    </source>
</evidence>
<keyword evidence="3" id="KW-1003">Cell membrane</keyword>
<dbReference type="Gene3D" id="1.10.10.1320">
    <property type="entry name" value="Anti-sigma factor, zinc-finger domain"/>
    <property type="match status" value="1"/>
</dbReference>
<evidence type="ECO:0000256" key="12">
    <source>
        <dbReference type="SAM" id="Phobius"/>
    </source>
</evidence>
<evidence type="ECO:0000256" key="2">
    <source>
        <dbReference type="ARBA" id="ARBA00004236"/>
    </source>
</evidence>
<dbReference type="GO" id="GO:0006417">
    <property type="term" value="P:regulation of translation"/>
    <property type="evidence" value="ECO:0007669"/>
    <property type="project" value="TreeGrafter"/>
</dbReference>
<evidence type="ECO:0000256" key="8">
    <source>
        <dbReference type="ARBA" id="ARBA00024438"/>
    </source>
</evidence>
<dbReference type="PANTHER" id="PTHR37461">
    <property type="entry name" value="ANTI-SIGMA-K FACTOR RSKA"/>
    <property type="match status" value="1"/>
</dbReference>
<dbReference type="InterPro" id="IPR018764">
    <property type="entry name" value="RskA_C"/>
</dbReference>
<evidence type="ECO:0000256" key="7">
    <source>
        <dbReference type="ARBA" id="ARBA00024353"/>
    </source>
</evidence>
<dbReference type="KEGG" id="ahal:FTX54_001240"/>
<feature type="transmembrane region" description="Helical" evidence="12">
    <location>
        <begin position="98"/>
        <end position="119"/>
    </location>
</feature>
<dbReference type="InterPro" id="IPR051474">
    <property type="entry name" value="Anti-sigma-K/W_factor"/>
</dbReference>
<evidence type="ECO:0000256" key="5">
    <source>
        <dbReference type="ARBA" id="ARBA00022989"/>
    </source>
</evidence>
<evidence type="ECO:0000259" key="13">
    <source>
        <dbReference type="Pfam" id="PF10099"/>
    </source>
</evidence>
<feature type="coiled-coil region" evidence="11">
    <location>
        <begin position="18"/>
        <end position="45"/>
    </location>
</feature>
<accession>A0AAJ8LWT5</accession>
<evidence type="ECO:0000256" key="9">
    <source>
        <dbReference type="ARBA" id="ARBA00029829"/>
    </source>
</evidence>
<keyword evidence="5 12" id="KW-1133">Transmembrane helix</keyword>
<dbReference type="Pfam" id="PF13490">
    <property type="entry name" value="zf-HC2"/>
    <property type="match status" value="1"/>
</dbReference>
<keyword evidence="11" id="KW-0175">Coiled coil</keyword>
<feature type="coiled-coil region" evidence="11">
    <location>
        <begin position="118"/>
        <end position="149"/>
    </location>
</feature>
<evidence type="ECO:0000256" key="4">
    <source>
        <dbReference type="ARBA" id="ARBA00022692"/>
    </source>
</evidence>
<dbReference type="AlphaFoldDB" id="A0AAJ8LWT5"/>
<dbReference type="EMBL" id="CP144914">
    <property type="protein sequence ID" value="WWD80219.1"/>
    <property type="molecule type" value="Genomic_DNA"/>
</dbReference>
<comment type="similarity">
    <text evidence="7">Belongs to the zinc-associated anti-sigma factor (ZAS) superfamily. Anti-sigma-W factor family.</text>
</comment>
<evidence type="ECO:0000259" key="14">
    <source>
        <dbReference type="Pfam" id="PF13490"/>
    </source>
</evidence>
<dbReference type="Proteomes" id="UP000321816">
    <property type="component" value="Chromosome"/>
</dbReference>
<evidence type="ECO:0000256" key="10">
    <source>
        <dbReference type="ARBA" id="ARBA00030803"/>
    </source>
</evidence>
<dbReference type="Pfam" id="PF10099">
    <property type="entry name" value="RskA_C"/>
    <property type="match status" value="1"/>
</dbReference>
<name>A0AAJ8LWT5_9BACI</name>
<dbReference type="RefSeq" id="WP_338485220.1">
    <property type="nucleotide sequence ID" value="NZ_CP144914.1"/>
</dbReference>
<reference evidence="15 16" key="1">
    <citation type="submission" date="2024-01" db="EMBL/GenBank/DDBJ databases">
        <title>Complete Genome Sequence of Alkalicoccus halolimnae BZ-SZ-XJ29T, a Moderately Halophilic Bacterium Isolated from a Salt Lake.</title>
        <authorList>
            <person name="Zhao B."/>
        </authorList>
    </citation>
    <scope>NUCLEOTIDE SEQUENCE [LARGE SCALE GENOMIC DNA]</scope>
    <source>
        <strain evidence="15 16">BZ-SZ-XJ29</strain>
    </source>
</reference>
<dbReference type="InterPro" id="IPR027383">
    <property type="entry name" value="Znf_put"/>
</dbReference>
<dbReference type="PANTHER" id="PTHR37461:SF1">
    <property type="entry name" value="ANTI-SIGMA-K FACTOR RSKA"/>
    <property type="match status" value="1"/>
</dbReference>
<proteinExistence type="inferred from homology"/>
<evidence type="ECO:0000313" key="16">
    <source>
        <dbReference type="Proteomes" id="UP000321816"/>
    </source>
</evidence>
<organism evidence="15 16">
    <name type="scientific">Alkalicoccus halolimnae</name>
    <dbReference type="NCBI Taxonomy" id="1667239"/>
    <lineage>
        <taxon>Bacteria</taxon>
        <taxon>Bacillati</taxon>
        <taxon>Bacillota</taxon>
        <taxon>Bacilli</taxon>
        <taxon>Bacillales</taxon>
        <taxon>Bacillaceae</taxon>
        <taxon>Alkalicoccus</taxon>
    </lineage>
</organism>
<dbReference type="InterPro" id="IPR041916">
    <property type="entry name" value="Anti_sigma_zinc_sf"/>
</dbReference>
<keyword evidence="6 12" id="KW-0472">Membrane</keyword>
<keyword evidence="16" id="KW-1185">Reference proteome</keyword>
<gene>
    <name evidence="15" type="ORF">FTX54_001240</name>
</gene>
<evidence type="ECO:0000256" key="6">
    <source>
        <dbReference type="ARBA" id="ARBA00023136"/>
    </source>
</evidence>
<evidence type="ECO:0000313" key="15">
    <source>
        <dbReference type="EMBL" id="WWD80219.1"/>
    </source>
</evidence>
<feature type="domain" description="Putative zinc-finger" evidence="14">
    <location>
        <begin position="7"/>
        <end position="36"/>
    </location>
</feature>
<protein>
    <recommendedName>
        <fullName evidence="8">Anti-sigma-W factor RsiW</fullName>
    </recommendedName>
    <alternativeName>
        <fullName evidence="10">Regulator of SigK</fullName>
    </alternativeName>
    <alternativeName>
        <fullName evidence="9">Sigma-K anti-sigma factor RskA</fullName>
    </alternativeName>
</protein>
<sequence>MTDKQCEKLIDYFNGQMLEEEKETFEKHLESCEECREELAEWEELSADLPFLSEVEEPPQGMKERVLTSVWNSEESTEAPVQQKADERKHSLKRAAPIWLAGAAAAALLFSLAGNGYLLSENQQLAQEREQLAEEAEQLAFERDVIESDYQALLEEEEEDGTGVANVLLASNLASADEELFSGEGSATIISEDGHVDLLVQVSGMPDLEDEEAFQAWIIEGETPVAAGSFNIDENGNGAVRYRLSDMDDIQVDQIAITLEPQPNNEQPQGQVVLASP</sequence>
<evidence type="ECO:0000256" key="3">
    <source>
        <dbReference type="ARBA" id="ARBA00022475"/>
    </source>
</evidence>
<dbReference type="GO" id="GO:0005886">
    <property type="term" value="C:plasma membrane"/>
    <property type="evidence" value="ECO:0007669"/>
    <property type="project" value="UniProtKB-SubCell"/>
</dbReference>
<evidence type="ECO:0000256" key="1">
    <source>
        <dbReference type="ARBA" id="ARBA00004167"/>
    </source>
</evidence>
<feature type="domain" description="Anti-sigma K factor RskA C-terminal" evidence="13">
    <location>
        <begin position="101"/>
        <end position="272"/>
    </location>
</feature>